<proteinExistence type="predicted"/>
<dbReference type="Proteomes" id="UP000005316">
    <property type="component" value="Unassembled WGS sequence"/>
</dbReference>
<evidence type="ECO:0000313" key="2">
    <source>
        <dbReference type="Proteomes" id="UP000005316"/>
    </source>
</evidence>
<organism evidence="1 2">
    <name type="scientific">Sporosarcina newyorkensis 2681</name>
    <dbReference type="NCBI Taxonomy" id="1027292"/>
    <lineage>
        <taxon>Bacteria</taxon>
        <taxon>Bacillati</taxon>
        <taxon>Bacillota</taxon>
        <taxon>Bacilli</taxon>
        <taxon>Bacillales</taxon>
        <taxon>Caryophanaceae</taxon>
        <taxon>Sporosarcina</taxon>
    </lineage>
</organism>
<name>F9DX59_9BACL</name>
<sequence length="85" mass="9586">MCNRTNEARKRTGLIKLNSLQNEALKKLITASSNDIEEILELHARKRNSGGWKMKTYESLNGLCQCDMARALLIGYRVEDGESDA</sequence>
<dbReference type="AlphaFoldDB" id="F9DX59"/>
<reference evidence="1 2" key="1">
    <citation type="submission" date="2011-04" db="EMBL/GenBank/DDBJ databases">
        <authorList>
            <person name="Muzny D."/>
            <person name="Qin X."/>
            <person name="Deng J."/>
            <person name="Jiang H."/>
            <person name="Liu Y."/>
            <person name="Qu J."/>
            <person name="Song X.-Z."/>
            <person name="Zhang L."/>
            <person name="Thornton R."/>
            <person name="Coyle M."/>
            <person name="Francisco L."/>
            <person name="Jackson L."/>
            <person name="Javaid M."/>
            <person name="Korchina V."/>
            <person name="Kovar C."/>
            <person name="Mata R."/>
            <person name="Mathew T."/>
            <person name="Ngo R."/>
            <person name="Nguyen L."/>
            <person name="Nguyen N."/>
            <person name="Okwuonu G."/>
            <person name="Ongeri F."/>
            <person name="Pham C."/>
            <person name="Simmons D."/>
            <person name="Wilczek-Boney K."/>
            <person name="Hale W."/>
            <person name="Jakkamsetti A."/>
            <person name="Pham P."/>
            <person name="Ruth R."/>
            <person name="San Lucas F."/>
            <person name="Warren J."/>
            <person name="Zhang J."/>
            <person name="Zhao Z."/>
            <person name="Zhou C."/>
            <person name="Zhu D."/>
            <person name="Lee S."/>
            <person name="Bess C."/>
            <person name="Blankenburg K."/>
            <person name="Forbes L."/>
            <person name="Fu Q."/>
            <person name="Gubbala S."/>
            <person name="Hirani K."/>
            <person name="Jayaseelan J.C."/>
            <person name="Lara F."/>
            <person name="Munidasa M."/>
            <person name="Palculict T."/>
            <person name="Patil S."/>
            <person name="Pu L.-L."/>
            <person name="Saada N."/>
            <person name="Tang L."/>
            <person name="Weissenberger G."/>
            <person name="Zhu Y."/>
            <person name="Hemphill L."/>
            <person name="Shang Y."/>
            <person name="Youmans B."/>
            <person name="Ayvaz T."/>
            <person name="Ross M."/>
            <person name="Santibanez J."/>
            <person name="Aqrawi P."/>
            <person name="Gross S."/>
            <person name="Joshi V."/>
            <person name="Fowler G."/>
            <person name="Nazareth L."/>
            <person name="Reid J."/>
            <person name="Worley K."/>
            <person name="Petrosino J."/>
            <person name="Highlander S."/>
            <person name="Gibbs R."/>
        </authorList>
    </citation>
    <scope>NUCLEOTIDE SEQUENCE [LARGE SCALE GENOMIC DNA]</scope>
    <source>
        <strain evidence="1 2">2681</strain>
    </source>
</reference>
<protein>
    <submittedName>
        <fullName evidence="1">Uncharacterized protein</fullName>
    </submittedName>
</protein>
<evidence type="ECO:0000313" key="1">
    <source>
        <dbReference type="EMBL" id="EGQ21107.1"/>
    </source>
</evidence>
<accession>F9DX59</accession>
<dbReference type="EMBL" id="AFPZ01000105">
    <property type="protein sequence ID" value="EGQ21107.1"/>
    <property type="molecule type" value="Genomic_DNA"/>
</dbReference>
<gene>
    <name evidence="1" type="ORF">HMPREF9372_3390</name>
</gene>
<comment type="caution">
    <text evidence="1">The sequence shown here is derived from an EMBL/GenBank/DDBJ whole genome shotgun (WGS) entry which is preliminary data.</text>
</comment>
<dbReference type="HOGENOM" id="CLU_2511046_0_0_9"/>
<dbReference type="RefSeq" id="WP_009498081.1">
    <property type="nucleotide sequence ID" value="NZ_GL982998.1"/>
</dbReference>